<evidence type="ECO:0000256" key="5">
    <source>
        <dbReference type="ARBA" id="ARBA00022825"/>
    </source>
</evidence>
<evidence type="ECO:0000256" key="4">
    <source>
        <dbReference type="ARBA" id="ARBA00022801"/>
    </source>
</evidence>
<keyword evidence="6" id="KW-0865">Zymogen</keyword>
<keyword evidence="3" id="KW-0732">Signal</keyword>
<keyword evidence="5" id="KW-0720">Serine protease</keyword>
<dbReference type="FunFam" id="2.60.120.260:FF:000006">
    <property type="entry name" value="Proprotein convertase subtilisin/kexin type 5"/>
    <property type="match status" value="1"/>
</dbReference>
<dbReference type="GO" id="GO:0005802">
    <property type="term" value="C:trans-Golgi network"/>
    <property type="evidence" value="ECO:0007669"/>
    <property type="project" value="TreeGrafter"/>
</dbReference>
<dbReference type="OrthoDB" id="300641at2759"/>
<protein>
    <recommendedName>
        <fullName evidence="11">P/Homo B domain-containing protein</fullName>
    </recommendedName>
</protein>
<comment type="caution">
    <text evidence="12">The sequence shown here is derived from an EMBL/GenBank/DDBJ whole genome shotgun (WGS) entry which is preliminary data.</text>
</comment>
<dbReference type="Gene3D" id="2.60.120.260">
    <property type="entry name" value="Galactose-binding domain-like"/>
    <property type="match status" value="1"/>
</dbReference>
<keyword evidence="2" id="KW-0165">Cleavage on pair of basic residues</keyword>
<proteinExistence type="inferred from homology"/>
<feature type="domain" description="P/Homo B" evidence="11">
    <location>
        <begin position="93"/>
        <end position="228"/>
    </location>
</feature>
<keyword evidence="10" id="KW-0472">Membrane</keyword>
<evidence type="ECO:0000256" key="9">
    <source>
        <dbReference type="SAM" id="MobiDB-lite"/>
    </source>
</evidence>
<evidence type="ECO:0000259" key="11">
    <source>
        <dbReference type="PROSITE" id="PS51829"/>
    </source>
</evidence>
<evidence type="ECO:0000256" key="6">
    <source>
        <dbReference type="ARBA" id="ARBA00023145"/>
    </source>
</evidence>
<dbReference type="Proteomes" id="UP000215902">
    <property type="component" value="Unassembled WGS sequence"/>
</dbReference>
<dbReference type="PANTHER" id="PTHR42884:SF3">
    <property type="entry name" value="FURIN-LIKE PROTEASE 1, ISOFORMS 1_1-X_2"/>
    <property type="match status" value="1"/>
</dbReference>
<dbReference type="PROSITE" id="PS51829">
    <property type="entry name" value="P_HOMO_B"/>
    <property type="match status" value="1"/>
</dbReference>
<organism evidence="12 13">
    <name type="scientific">Macrostomum lignano</name>
    <dbReference type="NCBI Taxonomy" id="282301"/>
    <lineage>
        <taxon>Eukaryota</taxon>
        <taxon>Metazoa</taxon>
        <taxon>Spiralia</taxon>
        <taxon>Lophotrochozoa</taxon>
        <taxon>Platyhelminthes</taxon>
        <taxon>Rhabditophora</taxon>
        <taxon>Macrostomorpha</taxon>
        <taxon>Macrostomida</taxon>
        <taxon>Macrostomidae</taxon>
        <taxon>Macrostomum</taxon>
    </lineage>
</organism>
<feature type="transmembrane region" description="Helical" evidence="10">
    <location>
        <begin position="278"/>
        <end position="296"/>
    </location>
</feature>
<dbReference type="InterPro" id="IPR002884">
    <property type="entry name" value="P_dom"/>
</dbReference>
<dbReference type="PROSITE" id="PS51892">
    <property type="entry name" value="SUBTILASE"/>
    <property type="match status" value="1"/>
</dbReference>
<dbReference type="GO" id="GO:0004252">
    <property type="term" value="F:serine-type endopeptidase activity"/>
    <property type="evidence" value="ECO:0007669"/>
    <property type="project" value="InterPro"/>
</dbReference>
<dbReference type="InterPro" id="IPR008979">
    <property type="entry name" value="Galactose-bd-like_sf"/>
</dbReference>
<keyword evidence="1" id="KW-0645">Protease</keyword>
<dbReference type="SUPFAM" id="SSF52743">
    <property type="entry name" value="Subtilisin-like"/>
    <property type="match status" value="1"/>
</dbReference>
<reference evidence="12 13" key="1">
    <citation type="submission" date="2017-06" db="EMBL/GenBank/DDBJ databases">
        <title>A platform for efficient transgenesis in Macrostomum lignano, a flatworm model organism for stem cell research.</title>
        <authorList>
            <person name="Berezikov E."/>
        </authorList>
    </citation>
    <scope>NUCLEOTIDE SEQUENCE [LARGE SCALE GENOMIC DNA]</scope>
    <source>
        <strain evidence="12">DV1</strain>
        <tissue evidence="12">Whole organism</tissue>
    </source>
</reference>
<dbReference type="AlphaFoldDB" id="A0A267FNH8"/>
<dbReference type="InterPro" id="IPR000209">
    <property type="entry name" value="Peptidase_S8/S53_dom"/>
</dbReference>
<feature type="region of interest" description="Disordered" evidence="9">
    <location>
        <begin position="238"/>
        <end position="260"/>
    </location>
</feature>
<evidence type="ECO:0000256" key="7">
    <source>
        <dbReference type="ARBA" id="ARBA00023180"/>
    </source>
</evidence>
<evidence type="ECO:0000256" key="10">
    <source>
        <dbReference type="SAM" id="Phobius"/>
    </source>
</evidence>
<comment type="caution">
    <text evidence="8">Lacks conserved residue(s) required for the propagation of feature annotation.</text>
</comment>
<gene>
    <name evidence="12" type="ORF">BOX15_Mlig026568g1</name>
</gene>
<evidence type="ECO:0000313" key="13">
    <source>
        <dbReference type="Proteomes" id="UP000215902"/>
    </source>
</evidence>
<dbReference type="InterPro" id="IPR036852">
    <property type="entry name" value="Peptidase_S8/S53_dom_sf"/>
</dbReference>
<evidence type="ECO:0000256" key="1">
    <source>
        <dbReference type="ARBA" id="ARBA00022670"/>
    </source>
</evidence>
<evidence type="ECO:0000313" key="12">
    <source>
        <dbReference type="EMBL" id="PAA75348.1"/>
    </source>
</evidence>
<dbReference type="STRING" id="282301.A0A267FNH8"/>
<dbReference type="SUPFAM" id="SSF49785">
    <property type="entry name" value="Galactose-binding domain-like"/>
    <property type="match status" value="1"/>
</dbReference>
<evidence type="ECO:0000256" key="3">
    <source>
        <dbReference type="ARBA" id="ARBA00022729"/>
    </source>
</evidence>
<keyword evidence="4" id="KW-0378">Hydrolase</keyword>
<keyword evidence="7" id="KW-0325">Glycoprotein</keyword>
<dbReference type="Gene3D" id="3.40.50.200">
    <property type="entry name" value="Peptidase S8/S53 domain"/>
    <property type="match status" value="1"/>
</dbReference>
<keyword evidence="10" id="KW-1133">Transmembrane helix</keyword>
<dbReference type="PROSITE" id="PS00138">
    <property type="entry name" value="SUBTILASE_SER"/>
    <property type="match status" value="1"/>
</dbReference>
<dbReference type="Pfam" id="PF01483">
    <property type="entry name" value="P_proprotein"/>
    <property type="match status" value="1"/>
</dbReference>
<evidence type="ECO:0000256" key="2">
    <source>
        <dbReference type="ARBA" id="ARBA00022685"/>
    </source>
</evidence>
<dbReference type="InterPro" id="IPR023828">
    <property type="entry name" value="Peptidase_S8_Ser-AS"/>
</dbReference>
<dbReference type="EMBL" id="NIVC01000889">
    <property type="protein sequence ID" value="PAA75348.1"/>
    <property type="molecule type" value="Genomic_DNA"/>
</dbReference>
<dbReference type="PANTHER" id="PTHR42884">
    <property type="entry name" value="PROPROTEIN CONVERTASE SUBTILISIN/KEXIN-RELATED"/>
    <property type="match status" value="1"/>
</dbReference>
<keyword evidence="13" id="KW-1185">Reference proteome</keyword>
<dbReference type="Pfam" id="PF00082">
    <property type="entry name" value="Peptidase_S8"/>
    <property type="match status" value="1"/>
</dbReference>
<evidence type="ECO:0000256" key="8">
    <source>
        <dbReference type="PROSITE-ProRule" id="PRU01240"/>
    </source>
</evidence>
<comment type="similarity">
    <text evidence="8">Belongs to the peptidase S8 family.</text>
</comment>
<sequence>MVTTDLHGRCTENHTGTSASAPIAAGIVSLALSANPGLGWRDVQHLTVRSSNPSDYLRTTWRINGVGKKVSHEFGYGLMDALAMVRLARTWRSVPRLRSCDAGGQEGLSVSVEDGFERTFRLATDGCASLSPSREVAFVEHVQVRVALTATRRGGVQMWLHSPLGTVSQLLSRRPKDKNPGGFHQWPFMTVHNWGEPSRGTWQLVIRCDGCLATLHSWSLLIHGTGDLPAGQAMPMVTRQHSKQPTTASGEGATADERPDSVVQHLNSAASYRRRRHIAFMLTAAAVILALLLLVTF</sequence>
<dbReference type="GO" id="GO:0016486">
    <property type="term" value="P:peptide hormone processing"/>
    <property type="evidence" value="ECO:0007669"/>
    <property type="project" value="TreeGrafter"/>
</dbReference>
<dbReference type="GO" id="GO:0000139">
    <property type="term" value="C:Golgi membrane"/>
    <property type="evidence" value="ECO:0007669"/>
    <property type="project" value="TreeGrafter"/>
</dbReference>
<keyword evidence="10" id="KW-0812">Transmembrane</keyword>
<name>A0A267FNH8_9PLAT</name>
<accession>A0A267FNH8</accession>